<organism evidence="1 2">
    <name type="scientific">Sphaerosporella brunnea</name>
    <dbReference type="NCBI Taxonomy" id="1250544"/>
    <lineage>
        <taxon>Eukaryota</taxon>
        <taxon>Fungi</taxon>
        <taxon>Dikarya</taxon>
        <taxon>Ascomycota</taxon>
        <taxon>Pezizomycotina</taxon>
        <taxon>Pezizomycetes</taxon>
        <taxon>Pezizales</taxon>
        <taxon>Pyronemataceae</taxon>
        <taxon>Sphaerosporella</taxon>
    </lineage>
</organism>
<gene>
    <name evidence="1" type="ORF">FN846DRAFT_1005897</name>
</gene>
<dbReference type="Proteomes" id="UP000326924">
    <property type="component" value="Unassembled WGS sequence"/>
</dbReference>
<sequence length="218" mass="24593">MAPPAFPRPEQAPRYGPKMVPVAEKHRKIRRDAPVKRTRCRPTNRKKIEILNYLDTPREFTMGDGLIETRKPTSREAGKFYGVNASQLGMQTYDQICLAGMFVRPMLRNPPRLQDSCIPRFNELLGAAAQYTISQCIARNDWSTVASPPRKYALSFSAQTMDTEKWKSEDFGVCVEVESSGCTTMPAPILFIIPSSVTRILSNWPEKYGATSHARNAH</sequence>
<dbReference type="AlphaFoldDB" id="A0A5J5EDD7"/>
<keyword evidence="2" id="KW-1185">Reference proteome</keyword>
<proteinExistence type="predicted"/>
<accession>A0A5J5EDD7</accession>
<protein>
    <submittedName>
        <fullName evidence="1">Uncharacterized protein</fullName>
    </submittedName>
</protein>
<reference evidence="1 2" key="1">
    <citation type="submission" date="2019-09" db="EMBL/GenBank/DDBJ databases">
        <title>Draft genome of the ectomycorrhizal ascomycete Sphaerosporella brunnea.</title>
        <authorList>
            <consortium name="DOE Joint Genome Institute"/>
            <person name="Benucci G.M."/>
            <person name="Marozzi G."/>
            <person name="Antonielli L."/>
            <person name="Sanchez S."/>
            <person name="Marco P."/>
            <person name="Wang X."/>
            <person name="Falini L.B."/>
            <person name="Barry K."/>
            <person name="Haridas S."/>
            <person name="Lipzen A."/>
            <person name="Labutti K."/>
            <person name="Grigoriev I.V."/>
            <person name="Murat C."/>
            <person name="Martin F."/>
            <person name="Albertini E."/>
            <person name="Donnini D."/>
            <person name="Bonito G."/>
        </authorList>
    </citation>
    <scope>NUCLEOTIDE SEQUENCE [LARGE SCALE GENOMIC DNA]</scope>
    <source>
        <strain evidence="1 2">Sb_GMNB300</strain>
    </source>
</reference>
<evidence type="ECO:0000313" key="2">
    <source>
        <dbReference type="Proteomes" id="UP000326924"/>
    </source>
</evidence>
<name>A0A5J5EDD7_9PEZI</name>
<dbReference type="InParanoid" id="A0A5J5EDD7"/>
<comment type="caution">
    <text evidence="1">The sequence shown here is derived from an EMBL/GenBank/DDBJ whole genome shotgun (WGS) entry which is preliminary data.</text>
</comment>
<evidence type="ECO:0000313" key="1">
    <source>
        <dbReference type="EMBL" id="KAA8893283.1"/>
    </source>
</evidence>
<dbReference type="EMBL" id="VXIS01000468">
    <property type="protein sequence ID" value="KAA8893283.1"/>
    <property type="molecule type" value="Genomic_DNA"/>
</dbReference>